<feature type="transmembrane region" description="Helical" evidence="13">
    <location>
        <begin position="197"/>
        <end position="217"/>
    </location>
</feature>
<dbReference type="EC" id="1.7.2.1" evidence="5"/>
<evidence type="ECO:0000313" key="15">
    <source>
        <dbReference type="EMBL" id="WAL63461.1"/>
    </source>
</evidence>
<evidence type="ECO:0000256" key="12">
    <source>
        <dbReference type="SAM" id="MobiDB-lite"/>
    </source>
</evidence>
<keyword evidence="9" id="KW-0560">Oxidoreductase</keyword>
<feature type="transmembrane region" description="Helical" evidence="13">
    <location>
        <begin position="398"/>
        <end position="419"/>
    </location>
</feature>
<evidence type="ECO:0000256" key="2">
    <source>
        <dbReference type="ARBA" id="ARBA00001973"/>
    </source>
</evidence>
<evidence type="ECO:0000259" key="14">
    <source>
        <dbReference type="Pfam" id="PF07732"/>
    </source>
</evidence>
<dbReference type="PANTHER" id="PTHR11709:SF394">
    <property type="entry name" value="FI03373P-RELATED"/>
    <property type="match status" value="1"/>
</dbReference>
<feature type="transmembrane region" description="Helical" evidence="13">
    <location>
        <begin position="159"/>
        <end position="185"/>
    </location>
</feature>
<dbReference type="InterPro" id="IPR008972">
    <property type="entry name" value="Cupredoxin"/>
</dbReference>
<feature type="region of interest" description="Disordered" evidence="12">
    <location>
        <begin position="1"/>
        <end position="22"/>
    </location>
</feature>
<gene>
    <name evidence="15" type="ORF">ORV05_20840</name>
</gene>
<dbReference type="RefSeq" id="WP_268441469.1">
    <property type="nucleotide sequence ID" value="NZ_CP113836.1"/>
</dbReference>
<dbReference type="InterPro" id="IPR045087">
    <property type="entry name" value="Cu-oxidase_fam"/>
</dbReference>
<evidence type="ECO:0000256" key="7">
    <source>
        <dbReference type="ARBA" id="ARBA00022723"/>
    </source>
</evidence>
<sequence length="864" mass="88897">MAEHGPGTTAHRSLPVVEPAASPRKRRHAVTAGIVSAYLVAAAVLGSMPGFVAMPSWLALHLLALGAATTAVFVYTRHFAQALLHARPGPERAASARLVALNLGVAAVLAGVPARLPWLVAAGASAVVLAVLGHVAALVRMASAAVLAGRLRIAVRYYIAAGAALAVGGTLGGLLGTGAIASAAWEPAVRLAHAHLNLLGWLGLVVLGTQFMLWPAVLRTRMAEDAPRAARAALVPVTAGLAVAAAALLAGPWWPPLHWLAAAGMALYTAGVVRALLPAVTEMRAKSPRQAAPMALLLGHGWLLVALVADIAALAAGTGPADRLLAHLLVPVLALGVVAQILTGALTFLIPVTLGGGPVGNRRLASALSWAWPARAGLGNLGVLLLAVPSDAALRVPAWALVVLGFGSFPALVVVALVLSRRPAREPGGRWHLAGYEALAVGCVAVVVVALGLVAAGWPGRGERPASGPAATAASGVPVAVTLDEFSVTPSVIVVRPGTDLVLAVRNTGRLSHDLRLDGGRGTRGLAPGEEQTVDLGTVEHDEQAWCTVPGHHEAGMTLTIRTADSAPGPGRSPAPEPARQPFDAALAPAPGGTEHTVTLRVEQRTAEVAPGVRQEVWTYNGTVPGPVLHGRVGDTFTVHLVNGGTMEHSLDFHASQVDPGTVMRPVPPGGELVYRFRAEHAGIWLYHCGTEPMIEHMAMGMYGAVVIDPPTSDGAGGPVASEVFVQSEFYLGDGGGVPQRSRLLSSNPDLVVFNGYAGQYRTAPIHVPAGKRVRLWVLDAGPNVPAAFHVVGTQFDTVFKEGAYLVTPGAPAAGAAQELDLQPGEGGFVELTFPQPGTYPFLTHRLADAERGAMGTIIADPAP</sequence>
<evidence type="ECO:0000256" key="8">
    <source>
        <dbReference type="ARBA" id="ARBA00022737"/>
    </source>
</evidence>
<feature type="transmembrane region" description="Helical" evidence="13">
    <location>
        <begin position="29"/>
        <end position="51"/>
    </location>
</feature>
<dbReference type="PRINTS" id="PR00695">
    <property type="entry name" value="CUNO2RDTASE"/>
</dbReference>
<evidence type="ECO:0000256" key="9">
    <source>
        <dbReference type="ARBA" id="ARBA00023002"/>
    </source>
</evidence>
<dbReference type="Pfam" id="PF07732">
    <property type="entry name" value="Cu-oxidase_3"/>
    <property type="match status" value="1"/>
</dbReference>
<protein>
    <recommendedName>
        <fullName evidence="6">Copper-containing nitrite reductase</fullName>
        <ecNumber evidence="5">1.7.2.1</ecNumber>
    </recommendedName>
</protein>
<feature type="transmembrane region" description="Helical" evidence="13">
    <location>
        <begin position="297"/>
        <end position="316"/>
    </location>
</feature>
<keyword evidence="13" id="KW-0812">Transmembrane</keyword>
<keyword evidence="8" id="KW-0677">Repeat</keyword>
<name>A0ABY7AU30_9PSEU</name>
<feature type="transmembrane region" description="Helical" evidence="13">
    <location>
        <begin position="328"/>
        <end position="352"/>
    </location>
</feature>
<dbReference type="InterPro" id="IPR011707">
    <property type="entry name" value="Cu-oxidase-like_N"/>
</dbReference>
<dbReference type="Proteomes" id="UP001163203">
    <property type="component" value="Chromosome"/>
</dbReference>
<accession>A0ABY7AU30</accession>
<feature type="domain" description="Plastocyanin-like" evidence="14">
    <location>
        <begin position="602"/>
        <end position="712"/>
    </location>
</feature>
<dbReference type="PANTHER" id="PTHR11709">
    <property type="entry name" value="MULTI-COPPER OXIDASE"/>
    <property type="match status" value="1"/>
</dbReference>
<keyword evidence="10" id="KW-0186">Copper</keyword>
<dbReference type="SUPFAM" id="SSF49503">
    <property type="entry name" value="Cupredoxins"/>
    <property type="match status" value="3"/>
</dbReference>
<feature type="transmembrane region" description="Helical" evidence="13">
    <location>
        <begin position="257"/>
        <end position="277"/>
    </location>
</feature>
<evidence type="ECO:0000256" key="3">
    <source>
        <dbReference type="ARBA" id="ARBA00010609"/>
    </source>
</evidence>
<comment type="similarity">
    <text evidence="3">Belongs to the multicopper oxidase family.</text>
</comment>
<dbReference type="InterPro" id="IPR001287">
    <property type="entry name" value="NO2-reductase_Cu"/>
</dbReference>
<evidence type="ECO:0000256" key="10">
    <source>
        <dbReference type="ARBA" id="ARBA00023008"/>
    </source>
</evidence>
<keyword evidence="13" id="KW-1133">Transmembrane helix</keyword>
<feature type="transmembrane region" description="Helical" evidence="13">
    <location>
        <begin position="96"/>
        <end position="112"/>
    </location>
</feature>
<evidence type="ECO:0000256" key="11">
    <source>
        <dbReference type="ARBA" id="ARBA00049340"/>
    </source>
</evidence>
<reference evidence="15" key="1">
    <citation type="submission" date="2022-11" db="EMBL/GenBank/DDBJ databases">
        <authorList>
            <person name="Mo P."/>
        </authorList>
    </citation>
    <scope>NUCLEOTIDE SEQUENCE</scope>
    <source>
        <strain evidence="15">HUAS 11-8</strain>
    </source>
</reference>
<dbReference type="Gene3D" id="2.60.40.420">
    <property type="entry name" value="Cupredoxins - blue copper proteins"/>
    <property type="match status" value="3"/>
</dbReference>
<feature type="transmembrane region" description="Helical" evidence="13">
    <location>
        <begin position="57"/>
        <end position="75"/>
    </location>
</feature>
<keyword evidence="13" id="KW-0472">Membrane</keyword>
<feature type="transmembrane region" description="Helical" evidence="13">
    <location>
        <begin position="439"/>
        <end position="458"/>
    </location>
</feature>
<keyword evidence="7" id="KW-0479">Metal-binding</keyword>
<evidence type="ECO:0000256" key="13">
    <source>
        <dbReference type="SAM" id="Phobius"/>
    </source>
</evidence>
<feature type="transmembrane region" description="Helical" evidence="13">
    <location>
        <begin position="118"/>
        <end position="139"/>
    </location>
</feature>
<dbReference type="CDD" id="cd11020">
    <property type="entry name" value="CuRO_1_CuNIR"/>
    <property type="match status" value="1"/>
</dbReference>
<evidence type="ECO:0000313" key="16">
    <source>
        <dbReference type="Proteomes" id="UP001163203"/>
    </source>
</evidence>
<keyword evidence="16" id="KW-1185">Reference proteome</keyword>
<comment type="subunit">
    <text evidence="4">Homotrimer.</text>
</comment>
<evidence type="ECO:0000256" key="1">
    <source>
        <dbReference type="ARBA" id="ARBA00001960"/>
    </source>
</evidence>
<comment type="cofactor">
    <cofactor evidence="1">
        <name>Cu(+)</name>
        <dbReference type="ChEBI" id="CHEBI:49552"/>
    </cofactor>
</comment>
<organism evidence="15 16">
    <name type="scientific">Amycolatopsis cynarae</name>
    <dbReference type="NCBI Taxonomy" id="2995223"/>
    <lineage>
        <taxon>Bacteria</taxon>
        <taxon>Bacillati</taxon>
        <taxon>Actinomycetota</taxon>
        <taxon>Actinomycetes</taxon>
        <taxon>Pseudonocardiales</taxon>
        <taxon>Pseudonocardiaceae</taxon>
        <taxon>Amycolatopsis</taxon>
    </lineage>
</organism>
<evidence type="ECO:0000256" key="6">
    <source>
        <dbReference type="ARBA" id="ARBA00017290"/>
    </source>
</evidence>
<comment type="cofactor">
    <cofactor evidence="2">
        <name>Cu(2+)</name>
        <dbReference type="ChEBI" id="CHEBI:29036"/>
    </cofactor>
</comment>
<feature type="transmembrane region" description="Helical" evidence="13">
    <location>
        <begin position="229"/>
        <end position="251"/>
    </location>
</feature>
<evidence type="ECO:0000256" key="5">
    <source>
        <dbReference type="ARBA" id="ARBA00011882"/>
    </source>
</evidence>
<evidence type="ECO:0000256" key="4">
    <source>
        <dbReference type="ARBA" id="ARBA00011233"/>
    </source>
</evidence>
<feature type="transmembrane region" description="Helical" evidence="13">
    <location>
        <begin position="364"/>
        <end position="386"/>
    </location>
</feature>
<comment type="catalytic activity">
    <reaction evidence="11">
        <text>nitric oxide + Fe(III)-[cytochrome c] + H2O = Fe(II)-[cytochrome c] + nitrite + 2 H(+)</text>
        <dbReference type="Rhea" id="RHEA:15233"/>
        <dbReference type="Rhea" id="RHEA-COMP:10350"/>
        <dbReference type="Rhea" id="RHEA-COMP:14399"/>
        <dbReference type="ChEBI" id="CHEBI:15377"/>
        <dbReference type="ChEBI" id="CHEBI:15378"/>
        <dbReference type="ChEBI" id="CHEBI:16301"/>
        <dbReference type="ChEBI" id="CHEBI:16480"/>
        <dbReference type="ChEBI" id="CHEBI:29033"/>
        <dbReference type="ChEBI" id="CHEBI:29034"/>
        <dbReference type="EC" id="1.7.2.1"/>
    </reaction>
</comment>
<proteinExistence type="inferred from homology"/>
<dbReference type="EMBL" id="CP113836">
    <property type="protein sequence ID" value="WAL63461.1"/>
    <property type="molecule type" value="Genomic_DNA"/>
</dbReference>